<dbReference type="AlphaFoldDB" id="A0A8D9G207"/>
<evidence type="ECO:0000313" key="2">
    <source>
        <dbReference type="EMBL" id="CAG7865111.1"/>
    </source>
</evidence>
<gene>
    <name evidence="2" type="ORF">BRAPAZ1V2_A09P55780.2</name>
</gene>
<evidence type="ECO:0000256" key="1">
    <source>
        <dbReference type="SAM" id="MobiDB-lite"/>
    </source>
</evidence>
<sequence>MCGQRLFGGHEGGGGELGGGVTYEGGHYQPKCEGTLSNIANYDWLRQTELDIVPPISQFQTL</sequence>
<evidence type="ECO:0000313" key="3">
    <source>
        <dbReference type="Proteomes" id="UP000694005"/>
    </source>
</evidence>
<dbReference type="Proteomes" id="UP000694005">
    <property type="component" value="Chromosome A09"/>
</dbReference>
<reference evidence="2 3" key="1">
    <citation type="submission" date="2021-07" db="EMBL/GenBank/DDBJ databases">
        <authorList>
            <consortium name="Genoscope - CEA"/>
            <person name="William W."/>
        </authorList>
    </citation>
    <scope>NUCLEOTIDE SEQUENCE [LARGE SCALE GENOMIC DNA]</scope>
</reference>
<dbReference type="EMBL" id="LS974625">
    <property type="protein sequence ID" value="CAG7865111.1"/>
    <property type="molecule type" value="Genomic_DNA"/>
</dbReference>
<protein>
    <submittedName>
        <fullName evidence="2">Uncharacterized protein</fullName>
    </submittedName>
</protein>
<feature type="region of interest" description="Disordered" evidence="1">
    <location>
        <begin position="1"/>
        <end position="20"/>
    </location>
</feature>
<name>A0A8D9G207_BRACM</name>
<accession>A0A8D9G207</accession>
<organism evidence="2 3">
    <name type="scientific">Brassica campestris</name>
    <name type="common">Field mustard</name>
    <dbReference type="NCBI Taxonomy" id="3711"/>
    <lineage>
        <taxon>Eukaryota</taxon>
        <taxon>Viridiplantae</taxon>
        <taxon>Streptophyta</taxon>
        <taxon>Embryophyta</taxon>
        <taxon>Tracheophyta</taxon>
        <taxon>Spermatophyta</taxon>
        <taxon>Magnoliopsida</taxon>
        <taxon>eudicotyledons</taxon>
        <taxon>Gunneridae</taxon>
        <taxon>Pentapetalae</taxon>
        <taxon>rosids</taxon>
        <taxon>malvids</taxon>
        <taxon>Brassicales</taxon>
        <taxon>Brassicaceae</taxon>
        <taxon>Brassiceae</taxon>
        <taxon>Brassica</taxon>
    </lineage>
</organism>
<feature type="compositionally biased region" description="Gly residues" evidence="1">
    <location>
        <begin position="9"/>
        <end position="20"/>
    </location>
</feature>
<proteinExistence type="predicted"/>
<dbReference type="Gramene" id="A09p55780.2_BraZ1">
    <property type="protein sequence ID" value="A09p55780.2_BraZ1.CDS.1"/>
    <property type="gene ID" value="A09g55780.2_BraZ1"/>
</dbReference>